<evidence type="ECO:0000256" key="3">
    <source>
        <dbReference type="ARBA" id="ARBA00022679"/>
    </source>
</evidence>
<dbReference type="InterPro" id="IPR057206">
    <property type="entry name" value="DUF7884"/>
</dbReference>
<evidence type="ECO:0000256" key="2">
    <source>
        <dbReference type="ARBA" id="ARBA00022603"/>
    </source>
</evidence>
<evidence type="ECO:0000313" key="8">
    <source>
        <dbReference type="Proteomes" id="UP000004959"/>
    </source>
</evidence>
<dbReference type="GO" id="GO:0008168">
    <property type="term" value="F:methyltransferase activity"/>
    <property type="evidence" value="ECO:0007669"/>
    <property type="project" value="UniProtKB-KW"/>
</dbReference>
<dbReference type="PANTHER" id="PTHR43667:SF1">
    <property type="entry name" value="CYCLOPROPANE-FATTY-ACYL-PHOSPHOLIPID SYNTHASE"/>
    <property type="match status" value="1"/>
</dbReference>
<dbReference type="PATRIC" id="fig|1045004.4.peg.883"/>
<accession>G9WIH4</accession>
<keyword evidence="4" id="KW-0949">S-adenosyl-L-methionine</keyword>
<reference evidence="7 8" key="1">
    <citation type="journal article" date="2012" name="PLoS ONE">
        <title>Functional divergence in the genus oenococcus as predicted by genome sequencing of the newly-described species, Oenococcus kitaharae.</title>
        <authorList>
            <person name="Borneman A.R."/>
            <person name="McCarthy J.M."/>
            <person name="Chambers P.J."/>
            <person name="Bartowsky E.J."/>
        </authorList>
    </citation>
    <scope>NUCLEOTIDE SEQUENCE [LARGE SCALE GENOMIC DNA]</scope>
    <source>
        <strain evidence="8">DSM17330</strain>
    </source>
</reference>
<keyword evidence="2" id="KW-0489">Methyltransferase</keyword>
<dbReference type="CDD" id="cd02440">
    <property type="entry name" value="AdoMet_MTases"/>
    <property type="match status" value="1"/>
</dbReference>
<comment type="similarity">
    <text evidence="1">Belongs to the CFA/CMAS family.</text>
</comment>
<evidence type="ECO:0000256" key="5">
    <source>
        <dbReference type="ARBA" id="ARBA00023098"/>
    </source>
</evidence>
<protein>
    <submittedName>
        <fullName evidence="7">Cyclopropane-fatty-acyl-phospholipid synthase</fullName>
    </submittedName>
</protein>
<name>G9WIH4_9LACO</name>
<evidence type="ECO:0000313" key="7">
    <source>
        <dbReference type="EMBL" id="EHN58986.1"/>
    </source>
</evidence>
<evidence type="ECO:0000256" key="1">
    <source>
        <dbReference type="ARBA" id="ARBA00010815"/>
    </source>
</evidence>
<evidence type="ECO:0000259" key="6">
    <source>
        <dbReference type="Pfam" id="PF25371"/>
    </source>
</evidence>
<dbReference type="GO" id="GO:0032259">
    <property type="term" value="P:methylation"/>
    <property type="evidence" value="ECO:0007669"/>
    <property type="project" value="UniProtKB-KW"/>
</dbReference>
<dbReference type="Pfam" id="PF02353">
    <property type="entry name" value="CMAS"/>
    <property type="match status" value="1"/>
</dbReference>
<dbReference type="AlphaFoldDB" id="G9WIH4"/>
<proteinExistence type="inferred from homology"/>
<keyword evidence="8" id="KW-1185">Reference proteome</keyword>
<organism evidence="7 8">
    <name type="scientific">Oenococcus kitaharae DSM 17330</name>
    <dbReference type="NCBI Taxonomy" id="1045004"/>
    <lineage>
        <taxon>Bacteria</taxon>
        <taxon>Bacillati</taxon>
        <taxon>Bacillota</taxon>
        <taxon>Bacilli</taxon>
        <taxon>Lactobacillales</taxon>
        <taxon>Lactobacillaceae</taxon>
        <taxon>Oenococcus</taxon>
    </lineage>
</organism>
<feature type="domain" description="DUF7884" evidence="6">
    <location>
        <begin position="7"/>
        <end position="93"/>
    </location>
</feature>
<dbReference type="SUPFAM" id="SSF53335">
    <property type="entry name" value="S-adenosyl-L-methionine-dependent methyltransferases"/>
    <property type="match status" value="1"/>
</dbReference>
<dbReference type="PANTHER" id="PTHR43667">
    <property type="entry name" value="CYCLOPROPANE-FATTY-ACYL-PHOSPHOLIPID SYNTHASE"/>
    <property type="match status" value="1"/>
</dbReference>
<sequence length="395" mass="44450">MVLEKTLYRELFNHAFAKSIKVNYWDDTTESYGEGDPLATISIHKPIPISDLTSQPTLTLAEAYMSKQIEVSGSVQELIAAAYQAHGSFLTSAKFAKFLPKMSHSRKASKSEIQSHYDIGNDFYAKWLDPTMTYSCAYFKSDSDSLEEAQLNKVHHVLNKLDAQPGRRLVDIGSGWGTLIMIAAKEYGLKTLGVTLSQEQYDYTQAQIKKEGLESQVEVRLMDYRDLKGEKFDYVTSIGMFEHVGKENLAEYLQVVKDILVDNGVALIHGITGQHKGVGVDPFLNKYIFPGGYIPNVEEMLGHAMDAGLQLDDLEPLRRHYQKTLEIWHANFKKVYDQVIDSYGEPFARMWDLYLQGAAGSFEGGNIDVMQFLISNGASSTGLPMTRKYIYAKED</sequence>
<dbReference type="InterPro" id="IPR003333">
    <property type="entry name" value="CMAS"/>
</dbReference>
<dbReference type="STRING" id="336988.NT96_07950"/>
<keyword evidence="5" id="KW-0443">Lipid metabolism</keyword>
<dbReference type="InterPro" id="IPR050723">
    <property type="entry name" value="CFA/CMAS"/>
</dbReference>
<dbReference type="Pfam" id="PF25371">
    <property type="entry name" value="DUF7884"/>
    <property type="match status" value="1"/>
</dbReference>
<dbReference type="Gene3D" id="3.40.50.150">
    <property type="entry name" value="Vaccinia Virus protein VP39"/>
    <property type="match status" value="1"/>
</dbReference>
<dbReference type="EMBL" id="AFVZ01000001">
    <property type="protein sequence ID" value="EHN58986.1"/>
    <property type="molecule type" value="Genomic_DNA"/>
</dbReference>
<evidence type="ECO:0000256" key="4">
    <source>
        <dbReference type="ARBA" id="ARBA00022691"/>
    </source>
</evidence>
<dbReference type="InterPro" id="IPR029063">
    <property type="entry name" value="SAM-dependent_MTases_sf"/>
</dbReference>
<keyword evidence="3" id="KW-0808">Transferase</keyword>
<dbReference type="GO" id="GO:0008610">
    <property type="term" value="P:lipid biosynthetic process"/>
    <property type="evidence" value="ECO:0007669"/>
    <property type="project" value="InterPro"/>
</dbReference>
<comment type="caution">
    <text evidence="7">The sequence shown here is derived from an EMBL/GenBank/DDBJ whole genome shotgun (WGS) entry which is preliminary data.</text>
</comment>
<dbReference type="PIRSF" id="PIRSF003085">
    <property type="entry name" value="CMAS"/>
    <property type="match status" value="1"/>
</dbReference>
<dbReference type="eggNOG" id="COG2230">
    <property type="taxonomic scope" value="Bacteria"/>
</dbReference>
<dbReference type="HOGENOM" id="CLU_026434_6_2_9"/>
<gene>
    <name evidence="7" type="ORF">OKIT_0881</name>
</gene>
<dbReference type="Proteomes" id="UP000004959">
    <property type="component" value="Chromosome"/>
</dbReference>